<keyword evidence="3" id="KW-1185">Reference proteome</keyword>
<name>A0A949TLC7_9CLOT</name>
<dbReference type="Proteomes" id="UP000694308">
    <property type="component" value="Unassembled WGS sequence"/>
</dbReference>
<feature type="transmembrane region" description="Helical" evidence="1">
    <location>
        <begin position="6"/>
        <end position="27"/>
    </location>
</feature>
<dbReference type="EMBL" id="JAEEGC010000003">
    <property type="protein sequence ID" value="MBV7271407.1"/>
    <property type="molecule type" value="Genomic_DNA"/>
</dbReference>
<sequence>MLRLTWIELFLRSIPELFVIVWGIHVLSEKRLNIRNYIFSSLILGVLTFFVRWLPIYFGVHMIINIILIISIMIIIEMPIIKAVRNTLIMIFILCLSEFINLLILNLLKIDTSFKFLNPVMKCILCSPSLIATLAFIITVHYLYNKEYPKRCNNNLGINERI</sequence>
<feature type="transmembrane region" description="Helical" evidence="1">
    <location>
        <begin position="57"/>
        <end position="76"/>
    </location>
</feature>
<proteinExistence type="predicted"/>
<dbReference type="AlphaFoldDB" id="A0A949TLC7"/>
<keyword evidence="1" id="KW-0472">Membrane</keyword>
<reference evidence="2" key="1">
    <citation type="submission" date="2020-12" db="EMBL/GenBank/DDBJ databases">
        <title>Clostridium thailandense sp. nov., a novel acetogenic bacterium isolated from peat land soil in Thailand.</title>
        <authorList>
            <person name="Chaikitkaew S."/>
            <person name="Birkeland N.K."/>
        </authorList>
    </citation>
    <scope>NUCLEOTIDE SEQUENCE</scope>
    <source>
        <strain evidence="2">PL3</strain>
    </source>
</reference>
<accession>A0A949TLC7</accession>
<keyword evidence="1" id="KW-1133">Transmembrane helix</keyword>
<gene>
    <name evidence="2" type="ORF">I6U48_00535</name>
</gene>
<feature type="transmembrane region" description="Helical" evidence="1">
    <location>
        <begin position="34"/>
        <end position="51"/>
    </location>
</feature>
<feature type="transmembrane region" description="Helical" evidence="1">
    <location>
        <begin position="119"/>
        <end position="144"/>
    </location>
</feature>
<feature type="transmembrane region" description="Helical" evidence="1">
    <location>
        <begin position="88"/>
        <end position="107"/>
    </location>
</feature>
<keyword evidence="1" id="KW-0812">Transmembrane</keyword>
<evidence type="ECO:0000256" key="1">
    <source>
        <dbReference type="SAM" id="Phobius"/>
    </source>
</evidence>
<protein>
    <submittedName>
        <fullName evidence="2">Uncharacterized protein</fullName>
    </submittedName>
</protein>
<dbReference type="RefSeq" id="WP_218318445.1">
    <property type="nucleotide sequence ID" value="NZ_JAEEGC010000003.1"/>
</dbReference>
<organism evidence="2 3">
    <name type="scientific">Clostridium thailandense</name>
    <dbReference type="NCBI Taxonomy" id="2794346"/>
    <lineage>
        <taxon>Bacteria</taxon>
        <taxon>Bacillati</taxon>
        <taxon>Bacillota</taxon>
        <taxon>Clostridia</taxon>
        <taxon>Eubacteriales</taxon>
        <taxon>Clostridiaceae</taxon>
        <taxon>Clostridium</taxon>
    </lineage>
</organism>
<evidence type="ECO:0000313" key="2">
    <source>
        <dbReference type="EMBL" id="MBV7271407.1"/>
    </source>
</evidence>
<evidence type="ECO:0000313" key="3">
    <source>
        <dbReference type="Proteomes" id="UP000694308"/>
    </source>
</evidence>
<comment type="caution">
    <text evidence="2">The sequence shown here is derived from an EMBL/GenBank/DDBJ whole genome shotgun (WGS) entry which is preliminary data.</text>
</comment>